<comment type="caution">
    <text evidence="7">The sequence shown here is derived from an EMBL/GenBank/DDBJ whole genome shotgun (WGS) entry which is preliminary data.</text>
</comment>
<feature type="compositionally biased region" description="Low complexity" evidence="4">
    <location>
        <begin position="14"/>
        <end position="25"/>
    </location>
</feature>
<keyword evidence="2" id="KW-0813">Transport</keyword>
<evidence type="ECO:0000256" key="3">
    <source>
        <dbReference type="ARBA" id="ARBA00022927"/>
    </source>
</evidence>
<dbReference type="AlphaFoldDB" id="A0AAD6HUZ8"/>
<protein>
    <recommendedName>
        <fullName evidence="9">GAT domain-containing protein</fullName>
    </recommendedName>
</protein>
<dbReference type="Gene3D" id="1.25.40.90">
    <property type="match status" value="1"/>
</dbReference>
<feature type="region of interest" description="Disordered" evidence="4">
    <location>
        <begin position="1"/>
        <end position="35"/>
    </location>
</feature>
<dbReference type="InterPro" id="IPR038425">
    <property type="entry name" value="GAT_sf"/>
</dbReference>
<dbReference type="CDD" id="cd21383">
    <property type="entry name" value="GAT_GGA_Tom1-like"/>
    <property type="match status" value="1"/>
</dbReference>
<accession>A0AAD6HUZ8</accession>
<dbReference type="GO" id="GO:0043130">
    <property type="term" value="F:ubiquitin binding"/>
    <property type="evidence" value="ECO:0007669"/>
    <property type="project" value="InterPro"/>
</dbReference>
<proteinExistence type="predicted"/>
<sequence length="400" mass="43835">MNRILGKLSRRDSSSPATSAPATRETTPEHADDSPEATLLHELQGEEFVHLPRIVEIAESSPSAAKEAAYRIRKYLSSPSNTSNHAQYNAIMVMRILVDNPGHTFTRNFDTKFVSVIKDLLRYGRDWHVQHYLRQYLNTLESTKHDDIDLQPLLQMWAKEKTKGERSFTSRFPQAAAGHMNQSAPYPPPHPGGYFQAPPVPVSTLPDPGELAARVEEARNSANLLKQFVQSTPVTEMEENELIKEFTDRCRTSSRLIQSYIHSTNPAPDEATLLTLIDCNDEISVALSQQQRAMLRARQAKGTPSPVANAGNGSGPVSPAGEVVASGARSGTLIDLDGPAMTGGRITNVREDSLGQYGYHAADFEVQNPFADNLATQDSGAAQHSAQGGRTVHFQSTEHA</sequence>
<dbReference type="GO" id="GO:0006897">
    <property type="term" value="P:endocytosis"/>
    <property type="evidence" value="ECO:0007669"/>
    <property type="project" value="InterPro"/>
</dbReference>
<feature type="domain" description="VHS" evidence="5">
    <location>
        <begin position="38"/>
        <end position="164"/>
    </location>
</feature>
<feature type="domain" description="GAT" evidence="6">
    <location>
        <begin position="206"/>
        <end position="295"/>
    </location>
</feature>
<dbReference type="GO" id="GO:0015031">
    <property type="term" value="P:protein transport"/>
    <property type="evidence" value="ECO:0007669"/>
    <property type="project" value="UniProtKB-KW"/>
</dbReference>
<evidence type="ECO:0000259" key="5">
    <source>
        <dbReference type="PROSITE" id="PS50179"/>
    </source>
</evidence>
<keyword evidence="3" id="KW-0653">Protein transport</keyword>
<dbReference type="GO" id="GO:0035091">
    <property type="term" value="F:phosphatidylinositol binding"/>
    <property type="evidence" value="ECO:0007669"/>
    <property type="project" value="InterPro"/>
</dbReference>
<dbReference type="Pfam" id="PF03127">
    <property type="entry name" value="GAT"/>
    <property type="match status" value="1"/>
</dbReference>
<dbReference type="Proteomes" id="UP001215712">
    <property type="component" value="Unassembled WGS sequence"/>
</dbReference>
<dbReference type="Gene3D" id="1.20.58.160">
    <property type="match status" value="1"/>
</dbReference>
<evidence type="ECO:0000259" key="6">
    <source>
        <dbReference type="PROSITE" id="PS50909"/>
    </source>
</evidence>
<dbReference type="PANTHER" id="PTHR47789:SF1">
    <property type="entry name" value="LAS SEVENTEEN-BINDING PROTEIN 5"/>
    <property type="match status" value="1"/>
</dbReference>
<feature type="region of interest" description="Disordered" evidence="4">
    <location>
        <begin position="377"/>
        <end position="400"/>
    </location>
</feature>
<evidence type="ECO:0000256" key="2">
    <source>
        <dbReference type="ARBA" id="ARBA00022448"/>
    </source>
</evidence>
<dbReference type="GO" id="GO:0030479">
    <property type="term" value="C:actin cortical patch"/>
    <property type="evidence" value="ECO:0007669"/>
    <property type="project" value="TreeGrafter"/>
</dbReference>
<dbReference type="InterPro" id="IPR008942">
    <property type="entry name" value="ENTH_VHS"/>
</dbReference>
<evidence type="ECO:0000256" key="1">
    <source>
        <dbReference type="ARBA" id="ARBA00011446"/>
    </source>
</evidence>
<dbReference type="GO" id="GO:0051666">
    <property type="term" value="P:actin cortical patch localization"/>
    <property type="evidence" value="ECO:0007669"/>
    <property type="project" value="TreeGrafter"/>
</dbReference>
<dbReference type="PROSITE" id="PS50179">
    <property type="entry name" value="VHS"/>
    <property type="match status" value="1"/>
</dbReference>
<name>A0AAD6HUZ8_9EURO</name>
<evidence type="ECO:0000313" key="7">
    <source>
        <dbReference type="EMBL" id="KAJ5738696.1"/>
    </source>
</evidence>
<evidence type="ECO:0000256" key="4">
    <source>
        <dbReference type="SAM" id="MobiDB-lite"/>
    </source>
</evidence>
<dbReference type="SUPFAM" id="SSF89009">
    <property type="entry name" value="GAT-like domain"/>
    <property type="match status" value="1"/>
</dbReference>
<reference evidence="7" key="1">
    <citation type="journal article" date="2023" name="IMA Fungus">
        <title>Comparative genomic study of the Penicillium genus elucidates a diverse pangenome and 15 lateral gene transfer events.</title>
        <authorList>
            <person name="Petersen C."/>
            <person name="Sorensen T."/>
            <person name="Nielsen M.R."/>
            <person name="Sondergaard T.E."/>
            <person name="Sorensen J.L."/>
            <person name="Fitzpatrick D.A."/>
            <person name="Frisvad J.C."/>
            <person name="Nielsen K.L."/>
        </authorList>
    </citation>
    <scope>NUCLEOTIDE SEQUENCE</scope>
    <source>
        <strain evidence="7">IBT 17514</strain>
    </source>
</reference>
<comment type="subunit">
    <text evidence="1">Component of the ESCRT-0 complex composed of HSE1 and VPS27.</text>
</comment>
<reference evidence="7" key="2">
    <citation type="submission" date="2023-01" db="EMBL/GenBank/DDBJ databases">
        <authorList>
            <person name="Petersen C."/>
        </authorList>
    </citation>
    <scope>NUCLEOTIDE SEQUENCE</scope>
    <source>
        <strain evidence="7">IBT 17514</strain>
    </source>
</reference>
<evidence type="ECO:0008006" key="9">
    <source>
        <dbReference type="Google" id="ProtNLM"/>
    </source>
</evidence>
<dbReference type="PROSITE" id="PS50909">
    <property type="entry name" value="GAT"/>
    <property type="match status" value="1"/>
</dbReference>
<dbReference type="EMBL" id="JAQJAN010000002">
    <property type="protein sequence ID" value="KAJ5738696.1"/>
    <property type="molecule type" value="Genomic_DNA"/>
</dbReference>
<dbReference type="SUPFAM" id="SSF48464">
    <property type="entry name" value="ENTH/VHS domain"/>
    <property type="match status" value="1"/>
</dbReference>
<keyword evidence="8" id="KW-1185">Reference proteome</keyword>
<dbReference type="InterPro" id="IPR002014">
    <property type="entry name" value="VHS_dom"/>
</dbReference>
<organism evidence="7 8">
    <name type="scientific">Penicillium malachiteum</name>
    <dbReference type="NCBI Taxonomy" id="1324776"/>
    <lineage>
        <taxon>Eukaryota</taxon>
        <taxon>Fungi</taxon>
        <taxon>Dikarya</taxon>
        <taxon>Ascomycota</taxon>
        <taxon>Pezizomycotina</taxon>
        <taxon>Eurotiomycetes</taxon>
        <taxon>Eurotiomycetidae</taxon>
        <taxon>Eurotiales</taxon>
        <taxon>Aspergillaceae</taxon>
        <taxon>Penicillium</taxon>
    </lineage>
</organism>
<dbReference type="InterPro" id="IPR045007">
    <property type="entry name" value="LSB5"/>
</dbReference>
<dbReference type="GO" id="GO:0007034">
    <property type="term" value="P:vacuolar transport"/>
    <property type="evidence" value="ECO:0007669"/>
    <property type="project" value="UniProtKB-ARBA"/>
</dbReference>
<gene>
    <name evidence="7" type="ORF">N7493_001851</name>
</gene>
<dbReference type="InterPro" id="IPR004152">
    <property type="entry name" value="GAT_dom"/>
</dbReference>
<dbReference type="PANTHER" id="PTHR47789">
    <property type="entry name" value="LAS SEVENTEEN-BINDING PROTEIN 5"/>
    <property type="match status" value="1"/>
</dbReference>
<dbReference type="GO" id="GO:0007015">
    <property type="term" value="P:actin filament organization"/>
    <property type="evidence" value="ECO:0007669"/>
    <property type="project" value="InterPro"/>
</dbReference>
<evidence type="ECO:0000313" key="8">
    <source>
        <dbReference type="Proteomes" id="UP001215712"/>
    </source>
</evidence>